<dbReference type="InterPro" id="IPR004488">
    <property type="entry name" value="Mg/Co-transport_prot_CorA"/>
</dbReference>
<evidence type="ECO:0000256" key="1">
    <source>
        <dbReference type="ARBA" id="ARBA00004651"/>
    </source>
</evidence>
<keyword evidence="10" id="KW-1185">Reference proteome</keyword>
<evidence type="ECO:0000313" key="10">
    <source>
        <dbReference type="Proteomes" id="UP000030661"/>
    </source>
</evidence>
<keyword evidence="8" id="KW-0406">Ion transport</keyword>
<name>A0A081C849_VECG1</name>
<dbReference type="PANTHER" id="PTHR46494">
    <property type="entry name" value="CORA FAMILY METAL ION TRANSPORTER (EUROFUNG)"/>
    <property type="match status" value="1"/>
</dbReference>
<dbReference type="InterPro" id="IPR045863">
    <property type="entry name" value="CorA_TM1_TM2"/>
</dbReference>
<protein>
    <recommendedName>
        <fullName evidence="8">Magnesium transport protein CorA</fullName>
    </recommendedName>
</protein>
<dbReference type="Proteomes" id="UP000030661">
    <property type="component" value="Unassembled WGS sequence"/>
</dbReference>
<keyword evidence="4 8" id="KW-1003">Cell membrane</keyword>
<keyword evidence="5 8" id="KW-0812">Transmembrane</keyword>
<evidence type="ECO:0000256" key="8">
    <source>
        <dbReference type="RuleBase" id="RU362010"/>
    </source>
</evidence>
<dbReference type="Gene3D" id="1.20.58.340">
    <property type="entry name" value="Magnesium transport protein CorA, transmembrane region"/>
    <property type="match status" value="2"/>
</dbReference>
<dbReference type="PANTHER" id="PTHR46494:SF1">
    <property type="entry name" value="CORA FAMILY METAL ION TRANSPORTER (EUROFUNG)"/>
    <property type="match status" value="1"/>
</dbReference>
<comment type="function">
    <text evidence="8">Mediates influx of magnesium ions.</text>
</comment>
<dbReference type="AlphaFoldDB" id="A0A081C849"/>
<dbReference type="InterPro" id="IPR002523">
    <property type="entry name" value="MgTranspt_CorA/ZnTranspt_ZntB"/>
</dbReference>
<dbReference type="FunFam" id="1.20.58.340:FF:000012">
    <property type="entry name" value="Magnesium transport protein CorA"/>
    <property type="match status" value="1"/>
</dbReference>
<evidence type="ECO:0000256" key="3">
    <source>
        <dbReference type="ARBA" id="ARBA00022448"/>
    </source>
</evidence>
<keyword evidence="7 8" id="KW-0472">Membrane</keyword>
<dbReference type="GO" id="GO:0000287">
    <property type="term" value="F:magnesium ion binding"/>
    <property type="evidence" value="ECO:0007669"/>
    <property type="project" value="TreeGrafter"/>
</dbReference>
<dbReference type="Gene3D" id="3.30.460.20">
    <property type="entry name" value="CorA soluble domain-like"/>
    <property type="match status" value="1"/>
</dbReference>
<comment type="similarity">
    <text evidence="2 8">Belongs to the CorA metal ion transporter (MIT) (TC 1.A.35) family.</text>
</comment>
<dbReference type="GO" id="GO:0015087">
    <property type="term" value="F:cobalt ion transmembrane transporter activity"/>
    <property type="evidence" value="ECO:0007669"/>
    <property type="project" value="UniProtKB-UniRule"/>
</dbReference>
<proteinExistence type="inferred from homology"/>
<dbReference type="InterPro" id="IPR045861">
    <property type="entry name" value="CorA_cytoplasmic_dom"/>
</dbReference>
<evidence type="ECO:0000256" key="4">
    <source>
        <dbReference type="ARBA" id="ARBA00022475"/>
    </source>
</evidence>
<keyword evidence="8" id="KW-0460">Magnesium</keyword>
<gene>
    <name evidence="8" type="primary">corA</name>
    <name evidence="9" type="ORF">U27_00652</name>
</gene>
<comment type="subcellular location">
    <subcellularLocation>
        <location evidence="1">Cell membrane</location>
        <topology evidence="1">Multi-pass membrane protein</topology>
    </subcellularLocation>
    <subcellularLocation>
        <location evidence="8">Membrane</location>
        <topology evidence="8">Multi-pass membrane protein</topology>
    </subcellularLocation>
</comment>
<evidence type="ECO:0000256" key="6">
    <source>
        <dbReference type="ARBA" id="ARBA00022989"/>
    </source>
</evidence>
<evidence type="ECO:0000256" key="2">
    <source>
        <dbReference type="ARBA" id="ARBA00009765"/>
    </source>
</evidence>
<dbReference type="SUPFAM" id="SSF143865">
    <property type="entry name" value="CorA soluble domain-like"/>
    <property type="match status" value="1"/>
</dbReference>
<keyword evidence="3 8" id="KW-0813">Transport</keyword>
<sequence length="354" mass="41498">MLEITDQMTKSAGLPPGTPVFVGTQKTERARIRVIDYDTEHLLIEEIQNVEECFPYKDRPSVTWINVDGIHDTTIVERLGKHFGLHVLMIEDILNTQQRLKVDVFDEYILIILKMIAYDNSTQTNNTEQVSIVLGQHFVLTFQEREGDVFDIIRTRLQNDRGRLRRTGADYLAYGLLDAVVDGYFEVIERFGEQIALVEEDLIKEPDQETLHNIHRLRRELIFFRNSVWPLRNMINQIIRQETPLIEETTLIYLRDLYDHTLQVIETIETFRDMMTGILEVYMSSMSNKMNEIMQFLTIIGTIFIPLTFIAGVYGMNFHYMPELDWKWGYFIILGVMAVIGSGLLLYFKKKKWL</sequence>
<organism evidence="9 10">
    <name type="scientific">Vecturithrix granuli</name>
    <dbReference type="NCBI Taxonomy" id="1499967"/>
    <lineage>
        <taxon>Bacteria</taxon>
        <taxon>Candidatus Moduliflexota</taxon>
        <taxon>Candidatus Vecturitrichia</taxon>
        <taxon>Candidatus Vecturitrichales</taxon>
        <taxon>Candidatus Vecturitrichaceae</taxon>
        <taxon>Candidatus Vecturithrix</taxon>
    </lineage>
</organism>
<dbReference type="GO" id="GO:0050897">
    <property type="term" value="F:cobalt ion binding"/>
    <property type="evidence" value="ECO:0007669"/>
    <property type="project" value="TreeGrafter"/>
</dbReference>
<accession>A0A081C849</accession>
<reference evidence="9 10" key="1">
    <citation type="journal article" date="2015" name="PeerJ">
        <title>First genomic representation of candidate bacterial phylum KSB3 points to enhanced environmental sensing as a trigger of wastewater bulking.</title>
        <authorList>
            <person name="Sekiguchi Y."/>
            <person name="Ohashi A."/>
            <person name="Parks D.H."/>
            <person name="Yamauchi T."/>
            <person name="Tyson G.W."/>
            <person name="Hugenholtz P."/>
        </authorList>
    </citation>
    <scope>NUCLEOTIDE SEQUENCE [LARGE SCALE GENOMIC DNA]</scope>
</reference>
<feature type="transmembrane region" description="Helical" evidence="8">
    <location>
        <begin position="328"/>
        <end position="348"/>
    </location>
</feature>
<keyword evidence="6 8" id="KW-1133">Transmembrane helix</keyword>
<dbReference type="EMBL" id="DF820474">
    <property type="protein sequence ID" value="GAK60754.1"/>
    <property type="molecule type" value="Genomic_DNA"/>
</dbReference>
<dbReference type="GO" id="GO:0005886">
    <property type="term" value="C:plasma membrane"/>
    <property type="evidence" value="ECO:0007669"/>
    <property type="project" value="UniProtKB-SubCell"/>
</dbReference>
<dbReference type="HOGENOM" id="CLU_007127_0_0_0"/>
<dbReference type="NCBIfam" id="TIGR00383">
    <property type="entry name" value="corA"/>
    <property type="match status" value="1"/>
</dbReference>
<evidence type="ECO:0000256" key="5">
    <source>
        <dbReference type="ARBA" id="ARBA00022692"/>
    </source>
</evidence>
<dbReference type="CDD" id="cd12828">
    <property type="entry name" value="TmCorA-like_1"/>
    <property type="match status" value="1"/>
</dbReference>
<dbReference type="GO" id="GO:0015095">
    <property type="term" value="F:magnesium ion transmembrane transporter activity"/>
    <property type="evidence" value="ECO:0007669"/>
    <property type="project" value="UniProtKB-UniRule"/>
</dbReference>
<dbReference type="eggNOG" id="COG0598">
    <property type="taxonomic scope" value="Bacteria"/>
</dbReference>
<evidence type="ECO:0000256" key="7">
    <source>
        <dbReference type="ARBA" id="ARBA00023136"/>
    </source>
</evidence>
<dbReference type="STRING" id="1499967.U27_00652"/>
<dbReference type="Pfam" id="PF01544">
    <property type="entry name" value="CorA"/>
    <property type="match status" value="1"/>
</dbReference>
<feature type="transmembrane region" description="Helical" evidence="8">
    <location>
        <begin position="293"/>
        <end position="316"/>
    </location>
</feature>
<dbReference type="SUPFAM" id="SSF144083">
    <property type="entry name" value="Magnesium transport protein CorA, transmembrane region"/>
    <property type="match status" value="1"/>
</dbReference>
<evidence type="ECO:0000313" key="9">
    <source>
        <dbReference type="EMBL" id="GAK60754.1"/>
    </source>
</evidence>